<evidence type="ECO:0000313" key="3">
    <source>
        <dbReference type="Proteomes" id="UP000267027"/>
    </source>
</evidence>
<accession>A0A0R3PWP8</accession>
<dbReference type="Proteomes" id="UP000267027">
    <property type="component" value="Unassembled WGS sequence"/>
</dbReference>
<feature type="compositionally biased region" description="Basic and acidic residues" evidence="1">
    <location>
        <begin position="1"/>
        <end position="17"/>
    </location>
</feature>
<evidence type="ECO:0000313" key="4">
    <source>
        <dbReference type="WBParaSite" id="ACOC_0001060601-mRNA-1"/>
    </source>
</evidence>
<gene>
    <name evidence="2" type="ORF">ACOC_LOCUS10607</name>
</gene>
<evidence type="ECO:0000313" key="2">
    <source>
        <dbReference type="EMBL" id="VDM62192.1"/>
    </source>
</evidence>
<dbReference type="EMBL" id="UYYA01004507">
    <property type="protein sequence ID" value="VDM62192.1"/>
    <property type="molecule type" value="Genomic_DNA"/>
</dbReference>
<protein>
    <submittedName>
        <fullName evidence="2 4">Uncharacterized protein</fullName>
    </submittedName>
</protein>
<organism evidence="4">
    <name type="scientific">Angiostrongylus costaricensis</name>
    <name type="common">Nematode worm</name>
    <dbReference type="NCBI Taxonomy" id="334426"/>
    <lineage>
        <taxon>Eukaryota</taxon>
        <taxon>Metazoa</taxon>
        <taxon>Ecdysozoa</taxon>
        <taxon>Nematoda</taxon>
        <taxon>Chromadorea</taxon>
        <taxon>Rhabditida</taxon>
        <taxon>Rhabditina</taxon>
        <taxon>Rhabditomorpha</taxon>
        <taxon>Strongyloidea</taxon>
        <taxon>Metastrongylidae</taxon>
        <taxon>Angiostrongylus</taxon>
    </lineage>
</organism>
<reference evidence="2 3" key="2">
    <citation type="submission" date="2018-11" db="EMBL/GenBank/DDBJ databases">
        <authorList>
            <consortium name="Pathogen Informatics"/>
        </authorList>
    </citation>
    <scope>NUCLEOTIDE SEQUENCE [LARGE SCALE GENOMIC DNA]</scope>
    <source>
        <strain evidence="2 3">Costa Rica</strain>
    </source>
</reference>
<dbReference type="AlphaFoldDB" id="A0A0R3PWP8"/>
<feature type="compositionally biased region" description="Low complexity" evidence="1">
    <location>
        <begin position="32"/>
        <end position="46"/>
    </location>
</feature>
<keyword evidence="3" id="KW-1185">Reference proteome</keyword>
<evidence type="ECO:0000256" key="1">
    <source>
        <dbReference type="SAM" id="MobiDB-lite"/>
    </source>
</evidence>
<proteinExistence type="predicted"/>
<dbReference type="WBParaSite" id="ACOC_0001060601-mRNA-1">
    <property type="protein sequence ID" value="ACOC_0001060601-mRNA-1"/>
    <property type="gene ID" value="ACOC_0001060601"/>
</dbReference>
<name>A0A0R3PWP8_ANGCS</name>
<reference evidence="4" key="1">
    <citation type="submission" date="2017-02" db="UniProtKB">
        <authorList>
            <consortium name="WormBaseParasite"/>
        </authorList>
    </citation>
    <scope>IDENTIFICATION</scope>
</reference>
<sequence>MSPLFREEEGEQGRVNERPNAAISTHSHAVHPSVRWSIRPSSSPSSLPSPPPPSQRNRRRSTPNPNSVIDFPLPVEVPSYLESDNIASSNLNKQQCDDSHYFLVRMLR</sequence>
<feature type="region of interest" description="Disordered" evidence="1">
    <location>
        <begin position="1"/>
        <end position="72"/>
    </location>
</feature>